<evidence type="ECO:0000313" key="1">
    <source>
        <dbReference type="EMBL" id="RZS61444.1"/>
    </source>
</evidence>
<protein>
    <submittedName>
        <fullName evidence="1">Deazaflavin-dependent oxidoreductase (Nitroreductase family)</fullName>
    </submittedName>
</protein>
<name>A0A4Q7M1Y6_9MICO</name>
<reference evidence="1 2" key="1">
    <citation type="submission" date="2019-02" db="EMBL/GenBank/DDBJ databases">
        <title>Sequencing the genomes of 1000 actinobacteria strains.</title>
        <authorList>
            <person name="Klenk H.-P."/>
        </authorList>
    </citation>
    <scope>NUCLEOTIDE SEQUENCE [LARGE SCALE GENOMIC DNA]</scope>
    <source>
        <strain evidence="1 2">DSM 16932</strain>
    </source>
</reference>
<accession>A0A4Q7M1Y6</accession>
<keyword evidence="2" id="KW-1185">Reference proteome</keyword>
<dbReference type="RefSeq" id="WP_130414132.1">
    <property type="nucleotide sequence ID" value="NZ_SGWX01000001.1"/>
</dbReference>
<dbReference type="OrthoDB" id="5186446at2"/>
<sequence length="155" mass="17067">MSMDDQPEVVAPTRFAAGFNRVALGLTRHGVSLLGSRVLEVRGRVSGRPRETVVNLMRLDGATFLVAPRGVTQWVRNVRALPDGSVATRLGRRRQEWAATEVTDPAQAVPVLRHYLRRWAWEVGAFFPPGVSATSSDAELAALVGRKPVFRLTPR</sequence>
<dbReference type="InterPro" id="IPR004378">
    <property type="entry name" value="F420H2_quin_Rdtase"/>
</dbReference>
<gene>
    <name evidence="1" type="ORF">EV386_1743</name>
</gene>
<dbReference type="Pfam" id="PF04075">
    <property type="entry name" value="F420H2_quin_red"/>
    <property type="match status" value="1"/>
</dbReference>
<dbReference type="Proteomes" id="UP000293852">
    <property type="component" value="Unassembled WGS sequence"/>
</dbReference>
<dbReference type="Gene3D" id="2.30.110.10">
    <property type="entry name" value="Electron Transport, Fmn-binding Protein, Chain A"/>
    <property type="match status" value="1"/>
</dbReference>
<evidence type="ECO:0000313" key="2">
    <source>
        <dbReference type="Proteomes" id="UP000293852"/>
    </source>
</evidence>
<organism evidence="1 2">
    <name type="scientific">Xylanimonas ulmi</name>
    <dbReference type="NCBI Taxonomy" id="228973"/>
    <lineage>
        <taxon>Bacteria</taxon>
        <taxon>Bacillati</taxon>
        <taxon>Actinomycetota</taxon>
        <taxon>Actinomycetes</taxon>
        <taxon>Micrococcales</taxon>
        <taxon>Promicromonosporaceae</taxon>
        <taxon>Xylanimonas</taxon>
    </lineage>
</organism>
<comment type="caution">
    <text evidence="1">The sequence shown here is derived from an EMBL/GenBank/DDBJ whole genome shotgun (WGS) entry which is preliminary data.</text>
</comment>
<dbReference type="InterPro" id="IPR012349">
    <property type="entry name" value="Split_barrel_FMN-bd"/>
</dbReference>
<proteinExistence type="predicted"/>
<dbReference type="AlphaFoldDB" id="A0A4Q7M1Y6"/>
<dbReference type="EMBL" id="SGWX01000001">
    <property type="protein sequence ID" value="RZS61444.1"/>
    <property type="molecule type" value="Genomic_DNA"/>
</dbReference>
<dbReference type="GO" id="GO:0016491">
    <property type="term" value="F:oxidoreductase activity"/>
    <property type="evidence" value="ECO:0007669"/>
    <property type="project" value="InterPro"/>
</dbReference>